<keyword evidence="2" id="KW-1185">Reference proteome</keyword>
<reference evidence="1 2" key="1">
    <citation type="submission" date="2021-01" db="EMBL/GenBank/DDBJ databases">
        <title>Whole genome shotgun sequence of Microbispora corallina NBRC 16416.</title>
        <authorList>
            <person name="Komaki H."/>
            <person name="Tamura T."/>
        </authorList>
    </citation>
    <scope>NUCLEOTIDE SEQUENCE [LARGE SCALE GENOMIC DNA]</scope>
    <source>
        <strain evidence="1 2">NBRC 16416</strain>
    </source>
</reference>
<name>A0ABQ4FYW7_9ACTN</name>
<protein>
    <recommendedName>
        <fullName evidence="3">HNH endonuclease</fullName>
    </recommendedName>
</protein>
<organism evidence="1 2">
    <name type="scientific">Microbispora corallina</name>
    <dbReference type="NCBI Taxonomy" id="83302"/>
    <lineage>
        <taxon>Bacteria</taxon>
        <taxon>Bacillati</taxon>
        <taxon>Actinomycetota</taxon>
        <taxon>Actinomycetes</taxon>
        <taxon>Streptosporangiales</taxon>
        <taxon>Streptosporangiaceae</taxon>
        <taxon>Microbispora</taxon>
    </lineage>
</organism>
<dbReference type="Proteomes" id="UP000603904">
    <property type="component" value="Unassembled WGS sequence"/>
</dbReference>
<proteinExistence type="predicted"/>
<evidence type="ECO:0000313" key="1">
    <source>
        <dbReference type="EMBL" id="GIH40024.1"/>
    </source>
</evidence>
<evidence type="ECO:0008006" key="3">
    <source>
        <dbReference type="Google" id="ProtNLM"/>
    </source>
</evidence>
<gene>
    <name evidence="1" type="ORF">Mco01_30240</name>
</gene>
<sequence>MEGVQIRLAGKEGSPSVPGPRAYTNATRAALIHLSGGLCYWPGCPEPVLHFREGRFFLAVEYAHIRAAESGGPRYDPTMTDDKRRAVENLILFCDEHHELVDESPKVYTVQTLLRWKAQREAKPREALERLREVTPASLKRVVADSLEEHDAKMLQAIDRLTETDQEAAALMRSLIDELTEAYSRLNRRVDVDTINEFTIATRRLDRMEGTLHAFIEATYRLRWRDRFKGSYEDEPDY</sequence>
<evidence type="ECO:0000313" key="2">
    <source>
        <dbReference type="Proteomes" id="UP000603904"/>
    </source>
</evidence>
<comment type="caution">
    <text evidence="1">The sequence shown here is derived from an EMBL/GenBank/DDBJ whole genome shotgun (WGS) entry which is preliminary data.</text>
</comment>
<accession>A0ABQ4FYW7</accession>
<dbReference type="EMBL" id="BOOC01000011">
    <property type="protein sequence ID" value="GIH40024.1"/>
    <property type="molecule type" value="Genomic_DNA"/>
</dbReference>